<feature type="domain" description="PA" evidence="7">
    <location>
        <begin position="190"/>
        <end position="276"/>
    </location>
</feature>
<keyword evidence="2 6" id="KW-0645">Protease</keyword>
<feature type="chain" id="PRO_5008447689" description="Peptide hydrolase" evidence="6">
    <location>
        <begin position="22"/>
        <end position="541"/>
    </location>
</feature>
<feature type="domain" description="Peptidase M28" evidence="8">
    <location>
        <begin position="304"/>
        <end position="504"/>
    </location>
</feature>
<dbReference type="EMBL" id="LXPE01000511">
    <property type="protein sequence ID" value="OBA24657.1"/>
    <property type="molecule type" value="Genomic_DNA"/>
</dbReference>
<dbReference type="GO" id="GO:0046872">
    <property type="term" value="F:metal ion binding"/>
    <property type="evidence" value="ECO:0007669"/>
    <property type="project" value="UniProtKB-KW"/>
</dbReference>
<evidence type="ECO:0000259" key="8">
    <source>
        <dbReference type="Pfam" id="PF04389"/>
    </source>
</evidence>
<dbReference type="SUPFAM" id="SSF52025">
    <property type="entry name" value="PA domain"/>
    <property type="match status" value="1"/>
</dbReference>
<dbReference type="Pfam" id="PF02225">
    <property type="entry name" value="PA"/>
    <property type="match status" value="1"/>
</dbReference>
<keyword evidence="6" id="KW-0732">Signal</keyword>
<reference evidence="10" key="1">
    <citation type="journal article" date="2016" name="Proc. Natl. Acad. Sci. U.S.A.">
        <title>Comparative genomics of biotechnologically important yeasts.</title>
        <authorList>
            <person name="Riley R."/>
            <person name="Haridas S."/>
            <person name="Wolfe K.H."/>
            <person name="Lopes M.R."/>
            <person name="Hittinger C.T."/>
            <person name="Goeker M."/>
            <person name="Salamov A.A."/>
            <person name="Wisecaver J.H."/>
            <person name="Long T.M."/>
            <person name="Calvey C.H."/>
            <person name="Aerts A.L."/>
            <person name="Barry K.W."/>
            <person name="Choi C."/>
            <person name="Clum A."/>
            <person name="Coughlan A.Y."/>
            <person name="Deshpande S."/>
            <person name="Douglass A.P."/>
            <person name="Hanson S.J."/>
            <person name="Klenk H.-P."/>
            <person name="LaButti K.M."/>
            <person name="Lapidus A."/>
            <person name="Lindquist E.A."/>
            <person name="Lipzen A.M."/>
            <person name="Meier-Kolthoff J.P."/>
            <person name="Ohm R.A."/>
            <person name="Otillar R.P."/>
            <person name="Pangilinan J.L."/>
            <person name="Peng Y."/>
            <person name="Rokas A."/>
            <person name="Rosa C.A."/>
            <person name="Scheuner C."/>
            <person name="Sibirny A.A."/>
            <person name="Slot J.C."/>
            <person name="Stielow J.B."/>
            <person name="Sun H."/>
            <person name="Kurtzman C.P."/>
            <person name="Blackwell M."/>
            <person name="Grigoriev I.V."/>
            <person name="Jeffries T.W."/>
        </authorList>
    </citation>
    <scope>NUCLEOTIDE SEQUENCE [LARGE SCALE GENOMIC DNA]</scope>
    <source>
        <strain evidence="10">NRRL Y-1626</strain>
    </source>
</reference>
<name>A0A1B7T7G9_9ASCO</name>
<keyword evidence="5 6" id="KW-0862">Zinc</keyword>
<organism evidence="9 10">
    <name type="scientific">Hanseniaspora valbyensis NRRL Y-1626</name>
    <dbReference type="NCBI Taxonomy" id="766949"/>
    <lineage>
        <taxon>Eukaryota</taxon>
        <taxon>Fungi</taxon>
        <taxon>Dikarya</taxon>
        <taxon>Ascomycota</taxon>
        <taxon>Saccharomycotina</taxon>
        <taxon>Saccharomycetes</taxon>
        <taxon>Saccharomycodales</taxon>
        <taxon>Saccharomycodaceae</taxon>
        <taxon>Hanseniaspora</taxon>
    </lineage>
</organism>
<evidence type="ECO:0000256" key="5">
    <source>
        <dbReference type="ARBA" id="ARBA00022833"/>
    </source>
</evidence>
<evidence type="ECO:0000259" key="7">
    <source>
        <dbReference type="Pfam" id="PF02225"/>
    </source>
</evidence>
<keyword evidence="3 6" id="KW-0479">Metal-binding</keyword>
<dbReference type="PANTHER" id="PTHR12147">
    <property type="entry name" value="METALLOPEPTIDASE M28 FAMILY MEMBER"/>
    <property type="match status" value="1"/>
</dbReference>
<accession>A0A1B7T7G9</accession>
<comment type="caution">
    <text evidence="9">The sequence shown here is derived from an EMBL/GenBank/DDBJ whole genome shotgun (WGS) entry which is preliminary data.</text>
</comment>
<dbReference type="InterPro" id="IPR046450">
    <property type="entry name" value="PA_dom_sf"/>
</dbReference>
<dbReference type="OrthoDB" id="10013407at2759"/>
<dbReference type="GO" id="GO:0006508">
    <property type="term" value="P:proteolysis"/>
    <property type="evidence" value="ECO:0007669"/>
    <property type="project" value="UniProtKB-KW"/>
</dbReference>
<evidence type="ECO:0000256" key="6">
    <source>
        <dbReference type="RuleBase" id="RU361240"/>
    </source>
</evidence>
<evidence type="ECO:0000256" key="1">
    <source>
        <dbReference type="ARBA" id="ARBA00001947"/>
    </source>
</evidence>
<dbReference type="Proteomes" id="UP000092321">
    <property type="component" value="Unassembled WGS sequence"/>
</dbReference>
<evidence type="ECO:0000313" key="9">
    <source>
        <dbReference type="EMBL" id="OBA24657.1"/>
    </source>
</evidence>
<proteinExistence type="inferred from homology"/>
<dbReference type="Pfam" id="PF04389">
    <property type="entry name" value="Peptidase_M28"/>
    <property type="match status" value="1"/>
</dbReference>
<comment type="cofactor">
    <cofactor evidence="1">
        <name>Zn(2+)</name>
        <dbReference type="ChEBI" id="CHEBI:29105"/>
    </cofactor>
</comment>
<gene>
    <name evidence="9" type="ORF">HANVADRAFT_54360</name>
</gene>
<dbReference type="Gene3D" id="3.40.630.10">
    <property type="entry name" value="Zn peptidases"/>
    <property type="match status" value="1"/>
</dbReference>
<keyword evidence="10" id="KW-1185">Reference proteome</keyword>
<evidence type="ECO:0000256" key="4">
    <source>
        <dbReference type="ARBA" id="ARBA00022801"/>
    </source>
</evidence>
<dbReference type="InterPro" id="IPR045175">
    <property type="entry name" value="M28_fam"/>
</dbReference>
<dbReference type="AlphaFoldDB" id="A0A1B7T7G9"/>
<evidence type="ECO:0000256" key="2">
    <source>
        <dbReference type="ARBA" id="ARBA00022670"/>
    </source>
</evidence>
<dbReference type="Gene3D" id="3.50.30.30">
    <property type="match status" value="1"/>
</dbReference>
<evidence type="ECO:0000313" key="10">
    <source>
        <dbReference type="Proteomes" id="UP000092321"/>
    </source>
</evidence>
<dbReference type="PANTHER" id="PTHR12147:SF17">
    <property type="entry name" value="AMINOPEPTIDASE Y"/>
    <property type="match status" value="1"/>
</dbReference>
<dbReference type="EC" id="3.4.-.-" evidence="6"/>
<keyword evidence="4 6" id="KW-0378">Hydrolase</keyword>
<sequence>MVSSNALLLLATMGLAANAAAVPPQPQLQQAFEIEDYVNEDGSFTIIDLPMSNNEDHKCSGHDSYYQDSFRFHWPYFLKPTVKSESLQSKITLDSLNKSANALYDIAKKSKKEYGHPTRVIGSKGHSATLKWIKKRLSKLSYYYDISEQDFDAVYGRVKSATITFEDGLPLPDVKGMSLTPGVEPFLGHVIEIPNLGCDLEDFLPLAPIKKNSIALIERGKCPFGEKSKNAKLAGFKSAIIYNNEKHPKSFSGTLGDNINSTIATVAVPLEQGEELKAAILASKNKLYVNYAVDAYVESITTTNLIVETKKGDENNVVSLGAHTDGVETGPGINDDGSGTISLLTVAEELAGYKINNKVRFMFVAAEEEGLLGSTHYANSLSPEANNKTRLMMDYDMMASPNFQFQVYDANNIDNPKGSEEIKNLYIDYYVSHGYNYSLIPFDGRSDYVGFLDVGIPAGGIAAGAEGINTDNGKVLDKCYHELCDDVSNLNFDAFLVNTQLIAHSVATYARDLSDFPLREAQAEPKTVANEYKYRGSQLIL</sequence>
<dbReference type="SUPFAM" id="SSF53187">
    <property type="entry name" value="Zn-dependent exopeptidases"/>
    <property type="match status" value="1"/>
</dbReference>
<comment type="similarity">
    <text evidence="6">Belongs to the peptidase M28 family.</text>
</comment>
<dbReference type="InterPro" id="IPR007484">
    <property type="entry name" value="Peptidase_M28"/>
</dbReference>
<protein>
    <recommendedName>
        <fullName evidence="6">Peptide hydrolase</fullName>
        <ecNumber evidence="6">3.4.-.-</ecNumber>
    </recommendedName>
</protein>
<evidence type="ECO:0000256" key="3">
    <source>
        <dbReference type="ARBA" id="ARBA00022723"/>
    </source>
</evidence>
<dbReference type="InterPro" id="IPR003137">
    <property type="entry name" value="PA_domain"/>
</dbReference>
<dbReference type="GO" id="GO:0008235">
    <property type="term" value="F:metalloexopeptidase activity"/>
    <property type="evidence" value="ECO:0007669"/>
    <property type="project" value="InterPro"/>
</dbReference>
<feature type="signal peptide" evidence="6">
    <location>
        <begin position="1"/>
        <end position="21"/>
    </location>
</feature>